<feature type="region of interest" description="Disordered" evidence="4">
    <location>
        <begin position="552"/>
        <end position="609"/>
    </location>
</feature>
<evidence type="ECO:0000259" key="5">
    <source>
        <dbReference type="Pfam" id="PF07894"/>
    </source>
</evidence>
<dbReference type="OrthoDB" id="6103632at2759"/>
<dbReference type="Pfam" id="PF07894">
    <property type="entry name" value="SACK1"/>
    <property type="match status" value="1"/>
</dbReference>
<feature type="compositionally biased region" description="Gly residues" evidence="4">
    <location>
        <begin position="94"/>
        <end position="107"/>
    </location>
</feature>
<evidence type="ECO:0000313" key="7">
    <source>
        <dbReference type="RefSeq" id="XP_004381050.1"/>
    </source>
</evidence>
<feature type="region of interest" description="Disordered" evidence="4">
    <location>
        <begin position="670"/>
        <end position="816"/>
    </location>
</feature>
<dbReference type="Proteomes" id="UP000248480">
    <property type="component" value="Unplaced"/>
</dbReference>
<feature type="region of interest" description="Disordered" evidence="4">
    <location>
        <begin position="629"/>
        <end position="648"/>
    </location>
</feature>
<dbReference type="InParanoid" id="A0A2Y9DTZ1"/>
<reference evidence="7" key="1">
    <citation type="submission" date="2025-08" db="UniProtKB">
        <authorList>
            <consortium name="RefSeq"/>
        </authorList>
    </citation>
    <scope>IDENTIFICATION</scope>
</reference>
<dbReference type="InterPro" id="IPR050944">
    <property type="entry name" value="FAM83"/>
</dbReference>
<dbReference type="InterPro" id="IPR012461">
    <property type="entry name" value="SACK1"/>
</dbReference>
<evidence type="ECO:0000256" key="2">
    <source>
        <dbReference type="ARBA" id="ARBA00006937"/>
    </source>
</evidence>
<evidence type="ECO:0000313" key="6">
    <source>
        <dbReference type="Proteomes" id="UP000248480"/>
    </source>
</evidence>
<keyword evidence="3" id="KW-0963">Cytoplasm</keyword>
<keyword evidence="6" id="KW-1185">Reference proteome</keyword>
<feature type="region of interest" description="Disordered" evidence="4">
    <location>
        <begin position="458"/>
        <end position="500"/>
    </location>
</feature>
<dbReference type="GO" id="GO:0005829">
    <property type="term" value="C:cytosol"/>
    <property type="evidence" value="ECO:0007669"/>
    <property type="project" value="TreeGrafter"/>
</dbReference>
<proteinExistence type="inferred from homology"/>
<feature type="compositionally biased region" description="Polar residues" evidence="4">
    <location>
        <begin position="583"/>
        <end position="609"/>
    </location>
</feature>
<feature type="compositionally biased region" description="Polar residues" evidence="4">
    <location>
        <begin position="458"/>
        <end position="468"/>
    </location>
</feature>
<dbReference type="PANTHER" id="PTHR16181">
    <property type="entry name" value="PROTEIN FAM83A-RELATED"/>
    <property type="match status" value="1"/>
</dbReference>
<dbReference type="FunCoup" id="A0A2Y9DTZ1">
    <property type="interactions" value="1412"/>
</dbReference>
<dbReference type="PANTHER" id="PTHR16181:SF29">
    <property type="entry name" value="PROTEIN FAM83A-RELATED"/>
    <property type="match status" value="1"/>
</dbReference>
<evidence type="ECO:0000256" key="4">
    <source>
        <dbReference type="SAM" id="MobiDB-lite"/>
    </source>
</evidence>
<feature type="region of interest" description="Disordered" evidence="4">
    <location>
        <begin position="363"/>
        <end position="389"/>
    </location>
</feature>
<accession>A0A2Y9DTZ1</accession>
<dbReference type="GO" id="GO:0030509">
    <property type="term" value="P:BMP signaling pathway"/>
    <property type="evidence" value="ECO:0007669"/>
    <property type="project" value="TreeGrafter"/>
</dbReference>
<dbReference type="RefSeq" id="XP_004381050.1">
    <property type="nucleotide sequence ID" value="XM_004380993.1"/>
</dbReference>
<evidence type="ECO:0000256" key="3">
    <source>
        <dbReference type="ARBA" id="ARBA00022490"/>
    </source>
</evidence>
<name>A0A2Y9DTZ1_TRIMA</name>
<dbReference type="GO" id="GO:0019901">
    <property type="term" value="F:protein kinase binding"/>
    <property type="evidence" value="ECO:0007669"/>
    <property type="project" value="TreeGrafter"/>
</dbReference>
<feature type="compositionally biased region" description="Basic and acidic residues" evidence="4">
    <location>
        <begin position="802"/>
        <end position="816"/>
    </location>
</feature>
<dbReference type="AlphaFoldDB" id="A0A2Y9DTZ1"/>
<comment type="similarity">
    <text evidence="2">Belongs to the FAM83 family.</text>
</comment>
<comment type="subcellular location">
    <subcellularLocation>
        <location evidence="1">Cytoplasm</location>
    </subcellularLocation>
</comment>
<dbReference type="SUPFAM" id="SSF56024">
    <property type="entry name" value="Phospholipase D/nuclease"/>
    <property type="match status" value="1"/>
</dbReference>
<feature type="region of interest" description="Disordered" evidence="4">
    <location>
        <begin position="513"/>
        <end position="540"/>
    </location>
</feature>
<dbReference type="GO" id="GO:0005634">
    <property type="term" value="C:nucleus"/>
    <property type="evidence" value="ECO:0007669"/>
    <property type="project" value="TreeGrafter"/>
</dbReference>
<dbReference type="CTD" id="644815"/>
<gene>
    <name evidence="7" type="primary">FAM83G</name>
</gene>
<feature type="domain" description="Scaffolding anchor of CK1" evidence="5">
    <location>
        <begin position="15"/>
        <end position="308"/>
    </location>
</feature>
<feature type="compositionally biased region" description="Acidic residues" evidence="4">
    <location>
        <begin position="571"/>
        <end position="580"/>
    </location>
</feature>
<protein>
    <submittedName>
        <fullName evidence="7">Protein FAM83G</fullName>
    </submittedName>
</protein>
<organism evidence="6 7">
    <name type="scientific">Trichechus manatus latirostris</name>
    <name type="common">Florida manatee</name>
    <dbReference type="NCBI Taxonomy" id="127582"/>
    <lineage>
        <taxon>Eukaryota</taxon>
        <taxon>Metazoa</taxon>
        <taxon>Chordata</taxon>
        <taxon>Craniata</taxon>
        <taxon>Vertebrata</taxon>
        <taxon>Euteleostomi</taxon>
        <taxon>Mammalia</taxon>
        <taxon>Eutheria</taxon>
        <taxon>Afrotheria</taxon>
        <taxon>Sirenia</taxon>
        <taxon>Trichechidae</taxon>
        <taxon>Trichechus</taxon>
    </lineage>
</organism>
<dbReference type="Gene3D" id="3.30.870.10">
    <property type="entry name" value="Endonuclease Chain A"/>
    <property type="match status" value="1"/>
</dbReference>
<feature type="region of interest" description="Disordered" evidence="4">
    <location>
        <begin position="75"/>
        <end position="113"/>
    </location>
</feature>
<feature type="compositionally biased region" description="Polar residues" evidence="4">
    <location>
        <begin position="673"/>
        <end position="689"/>
    </location>
</feature>
<dbReference type="GeneID" id="101348621"/>
<dbReference type="FunFam" id="3.30.870.10:FF:000004">
    <property type="entry name" value="protein FAM83H isoform X2"/>
    <property type="match status" value="1"/>
</dbReference>
<sequence>MAFSQVQCLDDSHVNWRSSESKPEFFYSEEQRLALEALAERGPEAFYEVLKRENIRDFLSELELQRILETVEVYDPGSEDPRGAGALREPVDAGGEGEGASGAGGGAPTEIEPLPSLEYWPQKSDRSIPQLDLGWPDTIAYRGVTRASVYMQPPIDGQVHIKEVVRKMISQAQKVIAVVMDMFTDVDIFKDLLDAGFRRKVAVYIIVDESSVKYFLHMCERACMHLGHLKNLRVRSSGGTEFFTRSATKFKGALAQKFMFVDGDRAVCGSYSFTWSAARTDRNVISVLSGQVVEMFDRQFQELYLTSRSVSLQGVPMEKEPEPEPIMLPSVVPLAPAGTVAKKLVNPKYALVKAKSADELAKTCSDKPETKQPPGLWGPALVERPGDLPELPPPVHPGLLHLERANMFEYLPTWVEPDPEPGSDILGYINIIDPNIWNPQPSQVNRIKICDTSQASAQHQLWRQSQGCSPAPAGQDQKGAPATSGLPQGDSESRPPVPKPRTVSVADLLAQEGGSIGWAPETPDKETPQNGTNHRLPQEVGLGHTPLQRQLSMTQDDPESLRAGVPNGLDREEEEDDDDYVTLSDQDSLSGNSSHGPGQRQPSVASSLSDEYFEVRERSAPLRRCHSEQVANGAALPPRRQLSAPHVSRGTFDGSMGAFPWAWSWAREEADASSMQAQPSPDKQTQGQQFHHYGVPASGTRNKDSFPRPLRTTRPQQYCPAADNAQSSPRKAGSHLWQAKGTLVRRTLPDPGSLRPARDAGPLANGRATEEHPSPFGIPYSKLSQSKHLKARTGGGQWASSDSKRRTQAPRDHKDP</sequence>
<evidence type="ECO:0000256" key="1">
    <source>
        <dbReference type="ARBA" id="ARBA00004496"/>
    </source>
</evidence>
<dbReference type="KEGG" id="tmu:101348621"/>